<evidence type="ECO:0000313" key="2">
    <source>
        <dbReference type="Proteomes" id="UP001273350"/>
    </source>
</evidence>
<dbReference type="EMBL" id="JAWXVI010000002">
    <property type="protein sequence ID" value="MDX6188240.1"/>
    <property type="molecule type" value="Genomic_DNA"/>
</dbReference>
<reference evidence="1 2" key="1">
    <citation type="submission" date="2023-11" db="EMBL/GenBank/DDBJ databases">
        <title>Unpublished Manusciprt.</title>
        <authorList>
            <person name="Saticioglu I.B."/>
            <person name="Ay H."/>
            <person name="Ajmi N."/>
            <person name="Altun S."/>
            <person name="Duman M."/>
        </authorList>
    </citation>
    <scope>NUCLEOTIDE SEQUENCE [LARGE SCALE GENOMIC DNA]</scope>
    <source>
        <strain evidence="1 2">Fl-318</strain>
    </source>
</reference>
<gene>
    <name evidence="1" type="ORF">SGQ83_02680</name>
</gene>
<evidence type="ECO:0000313" key="1">
    <source>
        <dbReference type="EMBL" id="MDX6188240.1"/>
    </source>
</evidence>
<proteinExistence type="predicted"/>
<dbReference type="Proteomes" id="UP001273350">
    <property type="component" value="Unassembled WGS sequence"/>
</dbReference>
<comment type="caution">
    <text evidence="1">The sequence shown here is derived from an EMBL/GenBank/DDBJ whole genome shotgun (WGS) entry which is preliminary data.</text>
</comment>
<organism evidence="1 2">
    <name type="scientific">Flavobacterium cupriresistens</name>
    <dbReference type="NCBI Taxonomy" id="2893885"/>
    <lineage>
        <taxon>Bacteria</taxon>
        <taxon>Pseudomonadati</taxon>
        <taxon>Bacteroidota</taxon>
        <taxon>Flavobacteriia</taxon>
        <taxon>Flavobacteriales</taxon>
        <taxon>Flavobacteriaceae</taxon>
        <taxon>Flavobacterium</taxon>
    </lineage>
</organism>
<sequence>MHTKKALAKIAVLAKALKSILDLIPPAKAGGYSNLALNQEWIFMILSF</sequence>
<accession>A0ABU4R6L6</accession>
<protein>
    <submittedName>
        <fullName evidence="1">Uncharacterized protein</fullName>
    </submittedName>
</protein>
<keyword evidence="2" id="KW-1185">Reference proteome</keyword>
<name>A0ABU4R6L6_9FLAO</name>